<evidence type="ECO:0000256" key="1">
    <source>
        <dbReference type="SAM" id="Phobius"/>
    </source>
</evidence>
<dbReference type="OrthoDB" id="9451547at2759"/>
<feature type="transmembrane region" description="Helical" evidence="1">
    <location>
        <begin position="491"/>
        <end position="511"/>
    </location>
</feature>
<keyword evidence="3" id="KW-1185">Reference proteome</keyword>
<accession>A0A6A6RJQ3</accession>
<dbReference type="PANTHER" id="PTHR35043:SF9">
    <property type="match status" value="1"/>
</dbReference>
<dbReference type="AlphaFoldDB" id="A0A6A6RJQ3"/>
<dbReference type="EMBL" id="MU006804">
    <property type="protein sequence ID" value="KAF2635759.1"/>
    <property type="molecule type" value="Genomic_DNA"/>
</dbReference>
<proteinExistence type="predicted"/>
<keyword evidence="1" id="KW-0472">Membrane</keyword>
<name>A0A6A6RJQ3_9PLEO</name>
<reference evidence="2" key="1">
    <citation type="journal article" date="2020" name="Stud. Mycol.">
        <title>101 Dothideomycetes genomes: a test case for predicting lifestyles and emergence of pathogens.</title>
        <authorList>
            <person name="Haridas S."/>
            <person name="Albert R."/>
            <person name="Binder M."/>
            <person name="Bloem J."/>
            <person name="Labutti K."/>
            <person name="Salamov A."/>
            <person name="Andreopoulos B."/>
            <person name="Baker S."/>
            <person name="Barry K."/>
            <person name="Bills G."/>
            <person name="Bluhm B."/>
            <person name="Cannon C."/>
            <person name="Castanera R."/>
            <person name="Culley D."/>
            <person name="Daum C."/>
            <person name="Ezra D."/>
            <person name="Gonzalez J."/>
            <person name="Henrissat B."/>
            <person name="Kuo A."/>
            <person name="Liang C."/>
            <person name="Lipzen A."/>
            <person name="Lutzoni F."/>
            <person name="Magnuson J."/>
            <person name="Mondo S."/>
            <person name="Nolan M."/>
            <person name="Ohm R."/>
            <person name="Pangilinan J."/>
            <person name="Park H.-J."/>
            <person name="Ramirez L."/>
            <person name="Alfaro M."/>
            <person name="Sun H."/>
            <person name="Tritt A."/>
            <person name="Yoshinaga Y."/>
            <person name="Zwiers L.-H."/>
            <person name="Turgeon B."/>
            <person name="Goodwin S."/>
            <person name="Spatafora J."/>
            <person name="Crous P."/>
            <person name="Grigoriev I."/>
        </authorList>
    </citation>
    <scope>NUCLEOTIDE SEQUENCE</scope>
    <source>
        <strain evidence="2">CBS 473.64</strain>
    </source>
</reference>
<organism evidence="2 3">
    <name type="scientific">Massarina eburnea CBS 473.64</name>
    <dbReference type="NCBI Taxonomy" id="1395130"/>
    <lineage>
        <taxon>Eukaryota</taxon>
        <taxon>Fungi</taxon>
        <taxon>Dikarya</taxon>
        <taxon>Ascomycota</taxon>
        <taxon>Pezizomycotina</taxon>
        <taxon>Dothideomycetes</taxon>
        <taxon>Pleosporomycetidae</taxon>
        <taxon>Pleosporales</taxon>
        <taxon>Massarineae</taxon>
        <taxon>Massarinaceae</taxon>
        <taxon>Massarina</taxon>
    </lineage>
</organism>
<dbReference type="Proteomes" id="UP000799753">
    <property type="component" value="Unassembled WGS sequence"/>
</dbReference>
<feature type="transmembrane region" description="Helical" evidence="1">
    <location>
        <begin position="567"/>
        <end position="589"/>
    </location>
</feature>
<dbReference type="PANTHER" id="PTHR35043">
    <property type="entry name" value="TRANSCRIPTION FACTOR DOMAIN-CONTAINING PROTEIN"/>
    <property type="match status" value="1"/>
</dbReference>
<gene>
    <name evidence="2" type="ORF">P280DRAFT_473662</name>
</gene>
<keyword evidence="1" id="KW-0812">Transmembrane</keyword>
<sequence length="624" mass="70763">MGIETRSNIFVLHVAEVACQLKVLVIEKSAGSPATYSLYSFTSTSKGKLLPISSLPKTFALIARTYPSSKYITQPRTMSSFYGSVPLNHTAKWHPEPSSRGTFSIFSSCLITMGLCIWTAVHLNIPEHGEAGLITGQSIRKIKWLYIGLFAPEYVAFVAFRQRQTASRILKAVMEGPREPVVTRLLRKIRSLINALWRKRPTQDGSQEWSMTHSYYAAMGGFAVDISHDEIHFLASTKHTQFKLTPEGFLWVQKWRPELIPTIRKAEINDKSKASALAKTLVCLQALWFCIQCVLRLSQNLTISLLELNTFAHAICTLLIYVLWWDKPLDIEQSSLLLQQSGTKEVVSFLLVLSACNKDFASATQQEEFIYRQWTNFPKEPTEATVYLGDARAEHRLRIDNFFTMYQSQGQQGERNKIWSALKSGKQEDLQEIISEKVQQFRSKEEECLRYAKQIMMETKAAELLETPPLHLRVPNGAPDFRTDRNYGLTLFDVTSFIFAGICYGGLHLTAWNAPFPTPTQQLLWKVACVSLIASGPVMVLLSILVLGIYELQAWLKKVFSGPRIKLIVGILNIPLIGGATDLFLMFYILCRAYLIVECFISLAYLPDSLFLVPNWSRYFPHIT</sequence>
<keyword evidence="1" id="KW-1133">Transmembrane helix</keyword>
<protein>
    <submittedName>
        <fullName evidence="2">Uncharacterized protein</fullName>
    </submittedName>
</protein>
<evidence type="ECO:0000313" key="2">
    <source>
        <dbReference type="EMBL" id="KAF2635759.1"/>
    </source>
</evidence>
<evidence type="ECO:0000313" key="3">
    <source>
        <dbReference type="Proteomes" id="UP000799753"/>
    </source>
</evidence>
<feature type="transmembrane region" description="Helical" evidence="1">
    <location>
        <begin position="595"/>
        <end position="613"/>
    </location>
</feature>
<feature type="transmembrane region" description="Helical" evidence="1">
    <location>
        <begin position="523"/>
        <end position="547"/>
    </location>
</feature>